<reference evidence="3" key="1">
    <citation type="submission" date="2020-05" db="EMBL/GenBank/DDBJ databases">
        <authorList>
            <person name="Chiriac C."/>
            <person name="Salcher M."/>
            <person name="Ghai R."/>
            <person name="Kavagutti S V."/>
        </authorList>
    </citation>
    <scope>NUCLEOTIDE SEQUENCE</scope>
</reference>
<dbReference type="InterPro" id="IPR008258">
    <property type="entry name" value="Transglycosylase_SLT_dom_1"/>
</dbReference>
<accession>A0A6J6QN97</accession>
<dbReference type="Gene3D" id="1.10.530.10">
    <property type="match status" value="1"/>
</dbReference>
<dbReference type="EMBL" id="CAFBRZ010000012">
    <property type="protein sequence ID" value="CAB5145147.1"/>
    <property type="molecule type" value="Genomic_DNA"/>
</dbReference>
<gene>
    <name evidence="3" type="ORF">UFOPK2655_00819</name>
    <name evidence="4" type="ORF">UFOPK3077_00896</name>
    <name evidence="5" type="ORF">UFOPK3667_00932</name>
    <name evidence="6" type="ORF">UFOPK3903_01164</name>
    <name evidence="7" type="ORF">UFOPK4444_00313</name>
</gene>
<proteinExistence type="predicted"/>
<dbReference type="EMBL" id="CAFBMU010000009">
    <property type="protein sequence ID" value="CAB4924769.1"/>
    <property type="molecule type" value="Genomic_DNA"/>
</dbReference>
<dbReference type="EMBL" id="CAEZYE010000039">
    <property type="protein sequence ID" value="CAB4712276.1"/>
    <property type="molecule type" value="Genomic_DNA"/>
</dbReference>
<organism evidence="3">
    <name type="scientific">freshwater metagenome</name>
    <dbReference type="NCBI Taxonomy" id="449393"/>
    <lineage>
        <taxon>unclassified sequences</taxon>
        <taxon>metagenomes</taxon>
        <taxon>ecological metagenomes</taxon>
    </lineage>
</organism>
<dbReference type="EMBL" id="CAFAAS010000008">
    <property type="protein sequence ID" value="CAB4806705.1"/>
    <property type="molecule type" value="Genomic_DNA"/>
</dbReference>
<evidence type="ECO:0000313" key="3">
    <source>
        <dbReference type="EMBL" id="CAB4712276.1"/>
    </source>
</evidence>
<evidence type="ECO:0000313" key="5">
    <source>
        <dbReference type="EMBL" id="CAB4924769.1"/>
    </source>
</evidence>
<sequence length="231" mass="25562">MPSEPDTLKPFPVSYEASSEADSSRDCGLEMSAGGEMKFQRKYVAIWGVIASMLFLSSALPSAYGLEFPMTTHIDIEPDAKALSAQELPVLSAAALYGSIDLASTPVGAIFSSDIALVSSISRQVEMARTTVGAKKVAKQILIDEYGMNDHQFSCLNTLWTKESHWNYKAHNYRSGAHGIAQALPAEKMSVIASDWRTNPVTQIRWGIRYITMRYDTPCKALTKHNRSHYY</sequence>
<dbReference type="SUPFAM" id="SSF53955">
    <property type="entry name" value="Lysozyme-like"/>
    <property type="match status" value="1"/>
</dbReference>
<keyword evidence="1" id="KW-0812">Transmembrane</keyword>
<evidence type="ECO:0000313" key="4">
    <source>
        <dbReference type="EMBL" id="CAB4806705.1"/>
    </source>
</evidence>
<feature type="domain" description="Transglycosylase SLT" evidence="2">
    <location>
        <begin position="151"/>
        <end position="217"/>
    </location>
</feature>
<protein>
    <submittedName>
        <fullName evidence="3">Unannotated protein</fullName>
    </submittedName>
</protein>
<evidence type="ECO:0000313" key="7">
    <source>
        <dbReference type="EMBL" id="CAB5145147.1"/>
    </source>
</evidence>
<dbReference type="InterPro" id="IPR023346">
    <property type="entry name" value="Lysozyme-like_dom_sf"/>
</dbReference>
<dbReference type="AlphaFoldDB" id="A0A6J6QN97"/>
<keyword evidence="1" id="KW-1133">Transmembrane helix</keyword>
<evidence type="ECO:0000256" key="1">
    <source>
        <dbReference type="SAM" id="Phobius"/>
    </source>
</evidence>
<feature type="transmembrane region" description="Helical" evidence="1">
    <location>
        <begin position="44"/>
        <end position="64"/>
    </location>
</feature>
<keyword evidence="1" id="KW-0472">Membrane</keyword>
<evidence type="ECO:0000259" key="2">
    <source>
        <dbReference type="Pfam" id="PF01464"/>
    </source>
</evidence>
<dbReference type="EMBL" id="CAFBOD010000014">
    <property type="protein sequence ID" value="CAB4981075.1"/>
    <property type="molecule type" value="Genomic_DNA"/>
</dbReference>
<name>A0A6J6QN97_9ZZZZ</name>
<evidence type="ECO:0000313" key="6">
    <source>
        <dbReference type="EMBL" id="CAB4981075.1"/>
    </source>
</evidence>
<dbReference type="Pfam" id="PF01464">
    <property type="entry name" value="SLT"/>
    <property type="match status" value="1"/>
</dbReference>